<dbReference type="Gene3D" id="3.20.20.80">
    <property type="entry name" value="Glycosidases"/>
    <property type="match status" value="1"/>
</dbReference>
<feature type="compositionally biased region" description="Pro residues" evidence="5">
    <location>
        <begin position="663"/>
        <end position="680"/>
    </location>
</feature>
<comment type="caution">
    <text evidence="8">The sequence shown here is derived from an EMBL/GenBank/DDBJ whole genome shotgun (WGS) entry which is preliminary data.</text>
</comment>
<dbReference type="SUPFAM" id="SSF51445">
    <property type="entry name" value="(Trans)glycosidases"/>
    <property type="match status" value="1"/>
</dbReference>
<keyword evidence="6" id="KW-0732">Signal</keyword>
<organism evidence="8 9">
    <name type="scientific">Tribonema minus</name>
    <dbReference type="NCBI Taxonomy" id="303371"/>
    <lineage>
        <taxon>Eukaryota</taxon>
        <taxon>Sar</taxon>
        <taxon>Stramenopiles</taxon>
        <taxon>Ochrophyta</taxon>
        <taxon>PX clade</taxon>
        <taxon>Xanthophyceae</taxon>
        <taxon>Tribonematales</taxon>
        <taxon>Tribonemataceae</taxon>
        <taxon>Tribonema</taxon>
    </lineage>
</organism>
<feature type="domain" description="GH10" evidence="7">
    <location>
        <begin position="289"/>
        <end position="561"/>
    </location>
</feature>
<keyword evidence="3" id="KW-0119">Carbohydrate metabolism</keyword>
<evidence type="ECO:0000256" key="3">
    <source>
        <dbReference type="ARBA" id="ARBA00023277"/>
    </source>
</evidence>
<evidence type="ECO:0000313" key="9">
    <source>
        <dbReference type="Proteomes" id="UP000664859"/>
    </source>
</evidence>
<dbReference type="PANTHER" id="PTHR31490">
    <property type="entry name" value="GLYCOSYL HYDROLASE"/>
    <property type="match status" value="1"/>
</dbReference>
<reference evidence="8" key="1">
    <citation type="submission" date="2021-02" db="EMBL/GenBank/DDBJ databases">
        <title>First Annotated Genome of the Yellow-green Alga Tribonema minus.</title>
        <authorList>
            <person name="Mahan K.M."/>
        </authorList>
    </citation>
    <scope>NUCLEOTIDE SEQUENCE</scope>
    <source>
        <strain evidence="8">UTEX B ZZ1240</strain>
    </source>
</reference>
<protein>
    <submittedName>
        <fullName evidence="8">Glycoside hydrolase superfamily</fullName>
    </submittedName>
</protein>
<keyword evidence="9" id="KW-1185">Reference proteome</keyword>
<comment type="similarity">
    <text evidence="1">Belongs to the glycosyl hydrolase 10 (cellulase F) family.</text>
</comment>
<evidence type="ECO:0000256" key="1">
    <source>
        <dbReference type="ARBA" id="ARBA00007495"/>
    </source>
</evidence>
<dbReference type="InterPro" id="IPR044846">
    <property type="entry name" value="GH10"/>
</dbReference>
<dbReference type="EMBL" id="JAFCMP010000335">
    <property type="protein sequence ID" value="KAG5181110.1"/>
    <property type="molecule type" value="Genomic_DNA"/>
</dbReference>
<gene>
    <name evidence="8" type="ORF">JKP88DRAFT_64909</name>
</gene>
<accession>A0A835YTF7</accession>
<dbReference type="GO" id="GO:0031176">
    <property type="term" value="F:endo-1,4-beta-xylanase activity"/>
    <property type="evidence" value="ECO:0007669"/>
    <property type="project" value="UniProtKB-ARBA"/>
</dbReference>
<dbReference type="Gene3D" id="2.60.120.260">
    <property type="entry name" value="Galactose-binding domain-like"/>
    <property type="match status" value="1"/>
</dbReference>
<evidence type="ECO:0000256" key="2">
    <source>
        <dbReference type="ARBA" id="ARBA00022801"/>
    </source>
</evidence>
<dbReference type="InterPro" id="IPR001000">
    <property type="entry name" value="GH10_dom"/>
</dbReference>
<feature type="compositionally biased region" description="Low complexity" evidence="5">
    <location>
        <begin position="691"/>
        <end position="701"/>
    </location>
</feature>
<dbReference type="PANTHER" id="PTHR31490:SF1">
    <property type="entry name" value="ENDO-1,4-BETA-XYLANASE 1"/>
    <property type="match status" value="1"/>
</dbReference>
<name>A0A835YTF7_9STRA</name>
<keyword evidence="2 8" id="KW-0378">Hydrolase</keyword>
<dbReference type="SMART" id="SM00633">
    <property type="entry name" value="Glyco_10"/>
    <property type="match status" value="1"/>
</dbReference>
<evidence type="ECO:0000256" key="5">
    <source>
        <dbReference type="SAM" id="MobiDB-lite"/>
    </source>
</evidence>
<dbReference type="GO" id="GO:0000272">
    <property type="term" value="P:polysaccharide catabolic process"/>
    <property type="evidence" value="ECO:0007669"/>
    <property type="project" value="UniProtKB-KW"/>
</dbReference>
<feature type="signal peptide" evidence="6">
    <location>
        <begin position="1"/>
        <end position="21"/>
    </location>
</feature>
<dbReference type="AlphaFoldDB" id="A0A835YTF7"/>
<dbReference type="OrthoDB" id="3055998at2759"/>
<evidence type="ECO:0000313" key="8">
    <source>
        <dbReference type="EMBL" id="KAG5181110.1"/>
    </source>
</evidence>
<keyword evidence="4" id="KW-0624">Polysaccharide degradation</keyword>
<feature type="region of interest" description="Disordered" evidence="5">
    <location>
        <begin position="659"/>
        <end position="737"/>
    </location>
</feature>
<proteinExistence type="inferred from homology"/>
<dbReference type="Pfam" id="PF00331">
    <property type="entry name" value="Glyco_hydro_10"/>
    <property type="match status" value="1"/>
</dbReference>
<evidence type="ECO:0000256" key="4">
    <source>
        <dbReference type="ARBA" id="ARBA00023326"/>
    </source>
</evidence>
<dbReference type="Proteomes" id="UP000664859">
    <property type="component" value="Unassembled WGS sequence"/>
</dbReference>
<evidence type="ECO:0000259" key="7">
    <source>
        <dbReference type="SMART" id="SM00633"/>
    </source>
</evidence>
<dbReference type="InterPro" id="IPR017853">
    <property type="entry name" value="GH"/>
</dbReference>
<sequence length="737" mass="79758">MALKAALLICSLGSSAHLSFAGSLRGTVNTDARQQQPGRKLPPQSLPVPAYEKIFPGLMVVENFEKGAEGWVAECADVAEWVQVGQPGVPPPRTPGTKGMYRFTGANQPLCSSLNFVVPGANFQPGEAYHLAAWVYLPQYDCTDEITSLKCPYLKYQADGIEDGAGTLLTRIPNRWNAMSGTVVSQGGDLTILIKQLPMGTTVYIDDVWLTNCSLDNFRAYSLPKIADLRKRDVALQIGPGIAGQATITMTRHEYPFGATLASPDLDNVAGLADLFLQHFNAITDEYEQKWPQTEPQQGQFAWDGGDAIYDFAVQNDLGMRGHDIFAEGGGPDWLANLPADGSANSVQAAIWQRLNDYIERYDKHVINYDVVNEITHFNKMITLLPCKPNGEGCMCQYKPACAGMALAINTPWWTWAWAATKHVLTLRGSGNKGLYQNDYCTASFCGAPNGISNMVRLQPIVGNTGYGNQLHQGLAKGTCGFDLHMRIDESTRATPGTDWWFTEFDINDPDVLLRADGYEMGYLAGFSHPKNMGITLWGWAKETVAFDQDARPYTSLLDSLDTLQFNPAGDRVLGDDGLLQSTFKSTYTQAIPATGGTMLMNLFKGDYQVALGGCTANFKVLSDLPLQAGNLKWTCPAGAPAAATARVAKIVEPTVPVKKVMPVPPPRPDYVPYVPPPPTSGSQGTNSGGDPYDPYAAPADPYAPPADPYAAPADPYAPPADPYAPPADPYAPPPPQ</sequence>
<feature type="compositionally biased region" description="Pro residues" evidence="5">
    <location>
        <begin position="716"/>
        <end position="737"/>
    </location>
</feature>
<feature type="chain" id="PRO_5032494385" evidence="6">
    <location>
        <begin position="22"/>
        <end position="737"/>
    </location>
</feature>
<evidence type="ECO:0000256" key="6">
    <source>
        <dbReference type="SAM" id="SignalP"/>
    </source>
</evidence>